<gene>
    <name evidence="4" type="ORF">NT6N_32360</name>
</gene>
<dbReference type="InterPro" id="IPR052900">
    <property type="entry name" value="Phospholipid_Metab_Enz"/>
</dbReference>
<keyword evidence="2" id="KW-0732">Signal</keyword>
<dbReference type="InterPro" id="IPR029052">
    <property type="entry name" value="Metallo-depent_PP-like"/>
</dbReference>
<dbReference type="EMBL" id="AP026866">
    <property type="protein sequence ID" value="BDS08196.1"/>
    <property type="molecule type" value="Genomic_DNA"/>
</dbReference>
<feature type="domain" description="PhoD-like phosphatase metallophosphatase" evidence="3">
    <location>
        <begin position="345"/>
        <end position="663"/>
    </location>
</feature>
<feature type="signal peptide" evidence="2">
    <location>
        <begin position="1"/>
        <end position="21"/>
    </location>
</feature>
<evidence type="ECO:0000256" key="2">
    <source>
        <dbReference type="SAM" id="SignalP"/>
    </source>
</evidence>
<dbReference type="Pfam" id="PF09423">
    <property type="entry name" value="PhoD"/>
    <property type="match status" value="1"/>
</dbReference>
<dbReference type="InterPro" id="IPR038607">
    <property type="entry name" value="PhoD-like_sf"/>
</dbReference>
<accession>A0AAT9FQC8</accession>
<evidence type="ECO:0000259" key="3">
    <source>
        <dbReference type="Pfam" id="PF09423"/>
    </source>
</evidence>
<dbReference type="PANTHER" id="PTHR43606">
    <property type="entry name" value="PHOSPHATASE, PUTATIVE (AFU_ORTHOLOGUE AFUA_6G08710)-RELATED"/>
    <property type="match status" value="1"/>
</dbReference>
<evidence type="ECO:0000313" key="4">
    <source>
        <dbReference type="EMBL" id="BDS08196.1"/>
    </source>
</evidence>
<reference evidence="4" key="1">
    <citation type="submission" date="2024-07" db="EMBL/GenBank/DDBJ databases">
        <title>Complete genome sequence of Verrucomicrobiaceae bacterium NT6N.</title>
        <authorList>
            <person name="Huang C."/>
            <person name="Takami H."/>
            <person name="Hamasaki K."/>
        </authorList>
    </citation>
    <scope>NUCLEOTIDE SEQUENCE</scope>
    <source>
        <strain evidence="4">NT6N</strain>
    </source>
</reference>
<dbReference type="AlphaFoldDB" id="A0AAT9FQC8"/>
<dbReference type="PANTHER" id="PTHR43606:SF2">
    <property type="entry name" value="ALKALINE PHOSPHATASE FAMILY PROTEIN (AFU_ORTHOLOGUE AFUA_5G03860)"/>
    <property type="match status" value="1"/>
</dbReference>
<dbReference type="Gene3D" id="3.60.21.70">
    <property type="entry name" value="PhoD-like phosphatase"/>
    <property type="match status" value="1"/>
</dbReference>
<feature type="compositionally biased region" description="Polar residues" evidence="1">
    <location>
        <begin position="527"/>
        <end position="536"/>
    </location>
</feature>
<dbReference type="KEGG" id="osu:NT6N_32360"/>
<evidence type="ECO:0000256" key="1">
    <source>
        <dbReference type="SAM" id="MobiDB-lite"/>
    </source>
</evidence>
<dbReference type="SUPFAM" id="SSF56300">
    <property type="entry name" value="Metallo-dependent phosphatases"/>
    <property type="match status" value="1"/>
</dbReference>
<name>A0AAT9FQC8_9BACT</name>
<feature type="chain" id="PRO_5043400713" description="PhoD-like phosphatase metallophosphatase domain-containing protein" evidence="2">
    <location>
        <begin position="22"/>
        <end position="787"/>
    </location>
</feature>
<feature type="region of interest" description="Disordered" evidence="1">
    <location>
        <begin position="526"/>
        <end position="545"/>
    </location>
</feature>
<sequence>MIHKKLILSATALLLPLQSHADNVSPALPTTGNQPWTGADLWANPMEDWQTKVTDGKASAHNYHAGGDRELVILTAEISEDKAPLEISATFDTIHAPAKGSKGFIGFQLGLQGLFDDYRDSAIYGAGFAAGIKADGTLFIGGHSSEKPLIKNFEQPIDLKLTAKPSDSGTYTITLTAGDHTLINEGVHASWLPGLASYTVSTQAPNTHLVRQPRPKNVQSIKQNRGGSWQAAISNMSLSGDKVTAHPDRSFGPIYWTQYTLEHSGKLNLIAQIAPVITEGQSVTLTVDGQTSTAKINAQSRVATFHLDGIDVTKDHNYTVTWKDHTFAGIVRKEPTDKENLTVATLSCNDATGFPHNLLVGNVKDHNPDLIAFMGDQIYEPIGGYGLLFGKNNTEYDDRTVLCYLRKYAMHGWSWRELLRNTPAFAIPDDHDVFHGNIWGSGGKLADRSGGIYAGAQDSGGYKMSVGFVNAVHETQTGSLPLPIDPAPTESGISVYFTNWKYAGIDMAILADRQWKSAPKALLPESKINNGWPQNRNKQRPGLTTPRELDVAGAELLGKRQEAFLEKWASNKDEKSKWNLVISATPLMTLQSIPEDKFSDAVVPSLKRMKPGEYPSTDIPKLDYDSNGWPQSKRDLAVDLITKAGAVHVTGDQHLGSSGQYGVKKFNDSAWWISSPAIANLWPRRWFPKDGGANRVNGAPKYTGEFEDGFGNKMTLHAASNPYDIEKEPSRLYDKAVGYSILTLHRSDGTVTLANWPYYASPTNETENKPYLGWPITIDPKTNKRVK</sequence>
<proteinExistence type="predicted"/>
<dbReference type="InterPro" id="IPR018946">
    <property type="entry name" value="PhoD-like_MPP"/>
</dbReference>
<organism evidence="4">
    <name type="scientific">Oceaniferula spumae</name>
    <dbReference type="NCBI Taxonomy" id="2979115"/>
    <lineage>
        <taxon>Bacteria</taxon>
        <taxon>Pseudomonadati</taxon>
        <taxon>Verrucomicrobiota</taxon>
        <taxon>Verrucomicrobiia</taxon>
        <taxon>Verrucomicrobiales</taxon>
        <taxon>Verrucomicrobiaceae</taxon>
        <taxon>Oceaniferula</taxon>
    </lineage>
</organism>
<protein>
    <recommendedName>
        <fullName evidence="3">PhoD-like phosphatase metallophosphatase domain-containing protein</fullName>
    </recommendedName>
</protein>